<evidence type="ECO:0000256" key="3">
    <source>
        <dbReference type="ARBA" id="ARBA00012438"/>
    </source>
</evidence>
<dbReference type="Gene3D" id="1.10.287.130">
    <property type="match status" value="1"/>
</dbReference>
<dbReference type="GO" id="GO:0005886">
    <property type="term" value="C:plasma membrane"/>
    <property type="evidence" value="ECO:0007669"/>
    <property type="project" value="UniProtKB-SubCell"/>
</dbReference>
<feature type="transmembrane region" description="Helical" evidence="11">
    <location>
        <begin position="155"/>
        <end position="174"/>
    </location>
</feature>
<evidence type="ECO:0000256" key="9">
    <source>
        <dbReference type="ARBA" id="ARBA00022840"/>
    </source>
</evidence>
<evidence type="ECO:0000313" key="14">
    <source>
        <dbReference type="EMBL" id="SHF05115.1"/>
    </source>
</evidence>
<comment type="subcellular location">
    <subcellularLocation>
        <location evidence="2">Cell membrane</location>
        <topology evidence="2">Multi-pass membrane protein</topology>
    </subcellularLocation>
</comment>
<dbReference type="InterPro" id="IPR005467">
    <property type="entry name" value="His_kinase_dom"/>
</dbReference>
<evidence type="ECO:0000256" key="4">
    <source>
        <dbReference type="ARBA" id="ARBA00022475"/>
    </source>
</evidence>
<dbReference type="FunFam" id="3.30.565.10:FF:000006">
    <property type="entry name" value="Sensor histidine kinase WalK"/>
    <property type="match status" value="1"/>
</dbReference>
<dbReference type="InterPro" id="IPR050980">
    <property type="entry name" value="2C_sensor_his_kinase"/>
</dbReference>
<evidence type="ECO:0000256" key="2">
    <source>
        <dbReference type="ARBA" id="ARBA00004651"/>
    </source>
</evidence>
<evidence type="ECO:0000259" key="13">
    <source>
        <dbReference type="PROSITE" id="PS50885"/>
    </source>
</evidence>
<keyword evidence="15" id="KW-1185">Reference proteome</keyword>
<dbReference type="EC" id="2.7.13.3" evidence="3"/>
<evidence type="ECO:0000256" key="1">
    <source>
        <dbReference type="ARBA" id="ARBA00000085"/>
    </source>
</evidence>
<evidence type="ECO:0000259" key="12">
    <source>
        <dbReference type="PROSITE" id="PS50109"/>
    </source>
</evidence>
<protein>
    <recommendedName>
        <fullName evidence="3">histidine kinase</fullName>
        <ecNumber evidence="3">2.7.13.3</ecNumber>
    </recommendedName>
</protein>
<dbReference type="Gene3D" id="6.10.340.10">
    <property type="match status" value="1"/>
</dbReference>
<dbReference type="SMART" id="SM00304">
    <property type="entry name" value="HAMP"/>
    <property type="match status" value="1"/>
</dbReference>
<dbReference type="InterPro" id="IPR036890">
    <property type="entry name" value="HATPase_C_sf"/>
</dbReference>
<dbReference type="CDD" id="cd06225">
    <property type="entry name" value="HAMP"/>
    <property type="match status" value="1"/>
</dbReference>
<dbReference type="InterPro" id="IPR004358">
    <property type="entry name" value="Sig_transdc_His_kin-like_C"/>
</dbReference>
<dbReference type="PANTHER" id="PTHR44936">
    <property type="entry name" value="SENSOR PROTEIN CREC"/>
    <property type="match status" value="1"/>
</dbReference>
<dbReference type="Pfam" id="PF00512">
    <property type="entry name" value="HisKA"/>
    <property type="match status" value="1"/>
</dbReference>
<evidence type="ECO:0000256" key="6">
    <source>
        <dbReference type="ARBA" id="ARBA00022679"/>
    </source>
</evidence>
<evidence type="ECO:0000256" key="8">
    <source>
        <dbReference type="ARBA" id="ARBA00022777"/>
    </source>
</evidence>
<keyword evidence="8 14" id="KW-0418">Kinase</keyword>
<dbReference type="InterPro" id="IPR003594">
    <property type="entry name" value="HATPase_dom"/>
</dbReference>
<keyword evidence="4" id="KW-1003">Cell membrane</keyword>
<name>A0A1M4YH51_9BACT</name>
<evidence type="ECO:0000313" key="15">
    <source>
        <dbReference type="Proteomes" id="UP000184076"/>
    </source>
</evidence>
<dbReference type="Gene3D" id="3.30.565.10">
    <property type="entry name" value="Histidine kinase-like ATPase, C-terminal domain"/>
    <property type="match status" value="1"/>
</dbReference>
<dbReference type="OrthoDB" id="9815202at2"/>
<keyword evidence="11" id="KW-0472">Membrane</keyword>
<dbReference type="PANTHER" id="PTHR44936:SF10">
    <property type="entry name" value="SENSOR PROTEIN RSTB"/>
    <property type="match status" value="1"/>
</dbReference>
<feature type="domain" description="HAMP" evidence="13">
    <location>
        <begin position="175"/>
        <end position="230"/>
    </location>
</feature>
<dbReference type="SMART" id="SM00388">
    <property type="entry name" value="HisKA"/>
    <property type="match status" value="1"/>
</dbReference>
<feature type="domain" description="Histidine kinase" evidence="12">
    <location>
        <begin position="238"/>
        <end position="456"/>
    </location>
</feature>
<reference evidence="15" key="1">
    <citation type="submission" date="2016-11" db="EMBL/GenBank/DDBJ databases">
        <authorList>
            <person name="Varghese N."/>
            <person name="Submissions S."/>
        </authorList>
    </citation>
    <scope>NUCLEOTIDE SEQUENCE [LARGE SCALE GENOMIC DNA]</scope>
    <source>
        <strain evidence="15">DSM 9756</strain>
    </source>
</reference>
<organism evidence="14 15">
    <name type="scientific">Desulfacinum infernum DSM 9756</name>
    <dbReference type="NCBI Taxonomy" id="1121391"/>
    <lineage>
        <taxon>Bacteria</taxon>
        <taxon>Pseudomonadati</taxon>
        <taxon>Thermodesulfobacteriota</taxon>
        <taxon>Syntrophobacteria</taxon>
        <taxon>Syntrophobacterales</taxon>
        <taxon>Syntrophobacteraceae</taxon>
        <taxon>Desulfacinum</taxon>
    </lineage>
</organism>
<dbReference type="Proteomes" id="UP000184076">
    <property type="component" value="Unassembled WGS sequence"/>
</dbReference>
<accession>A0A1M4YH51</accession>
<sequence>MKTLFAKIFLAFCATIVGGALLSFLIMGWLFPKHVWTEAWRSAARQGLRMAGIVGVRIYEGEGEEALRRYVQSLEGEGPARLFFLDDRGRELTGRPVPKDALEPPPPPPNERPRRRVLPPPQYQVLRIVGPSGSTYTLLRHVPPPPPMTPRPHPFLIPLVVLLAAAVVLCFFLARHLTAPLRTLQVTARRLASGDLAARVGPALTARGDQFGALARDFDHMAERLQELMEAQRRLLRDVSHELRSPLTRLGVALELAKDKASNDLHPLLERIEKESERLNRLIGHVLTLGRMEQLREPEAAEEVALDDLVRNIAQDAAFEAAEKDCTVTVRSRAAVRVRGSADLLRSAVENVVRNAVRHAPTGTEVEVSLELDSTGEAPMGVIAVRDRGPGVPEEEIPRLFQPFYRVEPSRDRRSGGVGLGLAIAHRAVTLHGGTIRAENVPGGGFRVEIRVPGGVMSNE</sequence>
<keyword evidence="11" id="KW-0812">Transmembrane</keyword>
<evidence type="ECO:0000256" key="5">
    <source>
        <dbReference type="ARBA" id="ARBA00022553"/>
    </source>
</evidence>
<dbReference type="SUPFAM" id="SSF47384">
    <property type="entry name" value="Homodimeric domain of signal transducing histidine kinase"/>
    <property type="match status" value="1"/>
</dbReference>
<dbReference type="EMBL" id="FQVB01000010">
    <property type="protein sequence ID" value="SHF05115.1"/>
    <property type="molecule type" value="Genomic_DNA"/>
</dbReference>
<dbReference type="RefSeq" id="WP_073038018.1">
    <property type="nucleotide sequence ID" value="NZ_FQVB01000010.1"/>
</dbReference>
<dbReference type="InterPro" id="IPR003661">
    <property type="entry name" value="HisK_dim/P_dom"/>
</dbReference>
<dbReference type="PROSITE" id="PS50885">
    <property type="entry name" value="HAMP"/>
    <property type="match status" value="1"/>
</dbReference>
<evidence type="ECO:0000256" key="10">
    <source>
        <dbReference type="SAM" id="MobiDB-lite"/>
    </source>
</evidence>
<comment type="catalytic activity">
    <reaction evidence="1">
        <text>ATP + protein L-histidine = ADP + protein N-phospho-L-histidine.</text>
        <dbReference type="EC" id="2.7.13.3"/>
    </reaction>
</comment>
<dbReference type="SMART" id="SM00387">
    <property type="entry name" value="HATPase_c"/>
    <property type="match status" value="1"/>
</dbReference>
<dbReference type="InterPro" id="IPR036097">
    <property type="entry name" value="HisK_dim/P_sf"/>
</dbReference>
<dbReference type="PRINTS" id="PR00344">
    <property type="entry name" value="BCTRLSENSOR"/>
</dbReference>
<feature type="region of interest" description="Disordered" evidence="10">
    <location>
        <begin position="94"/>
        <end position="117"/>
    </location>
</feature>
<dbReference type="Pfam" id="PF02518">
    <property type="entry name" value="HATPase_c"/>
    <property type="match status" value="1"/>
</dbReference>
<proteinExistence type="predicted"/>
<feature type="transmembrane region" description="Helical" evidence="11">
    <location>
        <begin position="9"/>
        <end position="31"/>
    </location>
</feature>
<evidence type="ECO:0000256" key="11">
    <source>
        <dbReference type="SAM" id="Phobius"/>
    </source>
</evidence>
<keyword evidence="5" id="KW-0597">Phosphoprotein</keyword>
<keyword evidence="6" id="KW-0808">Transferase</keyword>
<dbReference type="Pfam" id="PF00672">
    <property type="entry name" value="HAMP"/>
    <property type="match status" value="1"/>
</dbReference>
<keyword evidence="9" id="KW-0067">ATP-binding</keyword>
<dbReference type="InterPro" id="IPR003660">
    <property type="entry name" value="HAMP_dom"/>
</dbReference>
<dbReference type="CDD" id="cd00082">
    <property type="entry name" value="HisKA"/>
    <property type="match status" value="1"/>
</dbReference>
<keyword evidence="7" id="KW-0547">Nucleotide-binding</keyword>
<dbReference type="PROSITE" id="PS50109">
    <property type="entry name" value="HIS_KIN"/>
    <property type="match status" value="1"/>
</dbReference>
<evidence type="ECO:0000256" key="7">
    <source>
        <dbReference type="ARBA" id="ARBA00022741"/>
    </source>
</evidence>
<dbReference type="SUPFAM" id="SSF55874">
    <property type="entry name" value="ATPase domain of HSP90 chaperone/DNA topoisomerase II/histidine kinase"/>
    <property type="match status" value="1"/>
</dbReference>
<gene>
    <name evidence="14" type="ORF">SAMN02745206_01258</name>
</gene>
<dbReference type="STRING" id="1121391.SAMN02745206_01258"/>
<dbReference type="AlphaFoldDB" id="A0A1M4YH51"/>
<dbReference type="GO" id="GO:0000155">
    <property type="term" value="F:phosphorelay sensor kinase activity"/>
    <property type="evidence" value="ECO:0007669"/>
    <property type="project" value="InterPro"/>
</dbReference>
<keyword evidence="11" id="KW-1133">Transmembrane helix</keyword>
<dbReference type="GO" id="GO:0005524">
    <property type="term" value="F:ATP binding"/>
    <property type="evidence" value="ECO:0007669"/>
    <property type="project" value="UniProtKB-KW"/>
</dbReference>
<dbReference type="SUPFAM" id="SSF158472">
    <property type="entry name" value="HAMP domain-like"/>
    <property type="match status" value="1"/>
</dbReference>